<keyword evidence="1" id="KW-0812">Transmembrane</keyword>
<evidence type="ECO:0000256" key="1">
    <source>
        <dbReference type="SAM" id="Phobius"/>
    </source>
</evidence>
<keyword evidence="1" id="KW-0472">Membrane</keyword>
<dbReference type="AlphaFoldDB" id="A0ABC8T3K4"/>
<comment type="caution">
    <text evidence="2">The sequence shown here is derived from an EMBL/GenBank/DDBJ whole genome shotgun (WGS) entry which is preliminary data.</text>
</comment>
<evidence type="ECO:0000313" key="3">
    <source>
        <dbReference type="Proteomes" id="UP001642360"/>
    </source>
</evidence>
<evidence type="ECO:0000313" key="2">
    <source>
        <dbReference type="EMBL" id="CAK9162024.1"/>
    </source>
</evidence>
<dbReference type="PANTHER" id="PTHR47945">
    <property type="entry name" value="CYTOCHROME P450 84A1-RELATED"/>
    <property type="match status" value="1"/>
</dbReference>
<dbReference type="PANTHER" id="PTHR47945:SF6">
    <property type="entry name" value="FERULATE 5-HYDROXYLASE"/>
    <property type="match status" value="1"/>
</dbReference>
<proteinExistence type="predicted"/>
<organism evidence="2 3">
    <name type="scientific">Ilex paraguariensis</name>
    <name type="common">yerba mate</name>
    <dbReference type="NCBI Taxonomy" id="185542"/>
    <lineage>
        <taxon>Eukaryota</taxon>
        <taxon>Viridiplantae</taxon>
        <taxon>Streptophyta</taxon>
        <taxon>Embryophyta</taxon>
        <taxon>Tracheophyta</taxon>
        <taxon>Spermatophyta</taxon>
        <taxon>Magnoliopsida</taxon>
        <taxon>eudicotyledons</taxon>
        <taxon>Gunneridae</taxon>
        <taxon>Pentapetalae</taxon>
        <taxon>asterids</taxon>
        <taxon>campanulids</taxon>
        <taxon>Aquifoliales</taxon>
        <taxon>Aquifoliaceae</taxon>
        <taxon>Ilex</taxon>
    </lineage>
</organism>
<dbReference type="InterPro" id="IPR036396">
    <property type="entry name" value="Cyt_P450_sf"/>
</dbReference>
<reference evidence="2 3" key="1">
    <citation type="submission" date="2024-02" db="EMBL/GenBank/DDBJ databases">
        <authorList>
            <person name="Vignale AGUSTIN F."/>
            <person name="Sosa J E."/>
            <person name="Modenutti C."/>
        </authorList>
    </citation>
    <scope>NUCLEOTIDE SEQUENCE [LARGE SCALE GENOMIC DNA]</scope>
</reference>
<protein>
    <recommendedName>
        <fullName evidence="4">Ferulate 5-hydroxylase</fullName>
    </recommendedName>
</protein>
<evidence type="ECO:0008006" key="4">
    <source>
        <dbReference type="Google" id="ProtNLM"/>
    </source>
</evidence>
<gene>
    <name evidence="2" type="ORF">ILEXP_LOCUS30860</name>
</gene>
<name>A0ABC8T3K4_9AQUA</name>
<keyword evidence="3" id="KW-1185">Reference proteome</keyword>
<dbReference type="InterPro" id="IPR053062">
    <property type="entry name" value="CYP450_84A"/>
</dbReference>
<dbReference type="InterPro" id="IPR001128">
    <property type="entry name" value="Cyt_P450"/>
</dbReference>
<feature type="transmembrane region" description="Helical" evidence="1">
    <location>
        <begin position="12"/>
        <end position="29"/>
    </location>
</feature>
<dbReference type="EMBL" id="CAUOFW020003791">
    <property type="protein sequence ID" value="CAK9162024.1"/>
    <property type="molecule type" value="Genomic_DNA"/>
</dbReference>
<dbReference type="Proteomes" id="UP001642360">
    <property type="component" value="Unassembled WGS sequence"/>
</dbReference>
<dbReference type="Gene3D" id="1.10.630.10">
    <property type="entry name" value="Cytochrome P450"/>
    <property type="match status" value="1"/>
</dbReference>
<sequence length="335" mass="37833">MCTSVESLQPMSTFFIFVVPLLFITIFLAKLRRKLPYPPGPKGWPVIGNMFMMDQLTHRGLAALAKKYGGLCHLKMGSLHMFAVSSPDVAREVLQAQDHVFSNRPATIAISYLTYDRADMAFAHYGPFWRQMRKICVMKVFSRRRAESWASVREEIDSAIRTIAGQVGSPVNIGELVFGLTKNITYRSAFGSMSNEGQDEFIKILQEFSKLFGAFNIADFIPSLGWIQGGEFNKRLANARNSLDGFIDKIIDEHMEKKKNNSDANDTEIDTDMVDELLAFYSEDDLKNDSEDSLKVTRDNIKALIMCSTESSPALFTALKGEDEDFTEKLKHNDF</sequence>
<dbReference type="Pfam" id="PF00067">
    <property type="entry name" value="p450"/>
    <property type="match status" value="1"/>
</dbReference>
<keyword evidence="1" id="KW-1133">Transmembrane helix</keyword>
<accession>A0ABC8T3K4</accession>
<dbReference type="SUPFAM" id="SSF48264">
    <property type="entry name" value="Cytochrome P450"/>
    <property type="match status" value="1"/>
</dbReference>